<evidence type="ECO:0000256" key="4">
    <source>
        <dbReference type="ARBA" id="ARBA00022691"/>
    </source>
</evidence>
<keyword evidence="1" id="KW-0597">Phosphoprotein</keyword>
<evidence type="ECO:0000313" key="6">
    <source>
        <dbReference type="Proteomes" id="UP000237347"/>
    </source>
</evidence>
<dbReference type="Gene3D" id="3.40.50.150">
    <property type="entry name" value="Vaccinia Virus protein VP39"/>
    <property type="match status" value="1"/>
</dbReference>
<gene>
    <name evidence="5" type="primary">HOL3_2</name>
    <name evidence="5" type="ORF">CFP56_010752</name>
</gene>
<dbReference type="InterPro" id="IPR029063">
    <property type="entry name" value="SAM-dependent_MTases_sf"/>
</dbReference>
<evidence type="ECO:0000256" key="1">
    <source>
        <dbReference type="ARBA" id="ARBA00022553"/>
    </source>
</evidence>
<dbReference type="GO" id="GO:0032259">
    <property type="term" value="P:methylation"/>
    <property type="evidence" value="ECO:0007669"/>
    <property type="project" value="UniProtKB-KW"/>
</dbReference>
<organism evidence="5 6">
    <name type="scientific">Quercus suber</name>
    <name type="common">Cork oak</name>
    <dbReference type="NCBI Taxonomy" id="58331"/>
    <lineage>
        <taxon>Eukaryota</taxon>
        <taxon>Viridiplantae</taxon>
        <taxon>Streptophyta</taxon>
        <taxon>Embryophyta</taxon>
        <taxon>Tracheophyta</taxon>
        <taxon>Spermatophyta</taxon>
        <taxon>Magnoliopsida</taxon>
        <taxon>eudicotyledons</taxon>
        <taxon>Gunneridae</taxon>
        <taxon>Pentapetalae</taxon>
        <taxon>rosids</taxon>
        <taxon>fabids</taxon>
        <taxon>Fagales</taxon>
        <taxon>Fagaceae</taxon>
        <taxon>Quercus</taxon>
    </lineage>
</organism>
<sequence length="218" mass="24296">MEKRDENQKSVTVESTTRLNNPHVDKLQQLVHKDSTDGWEKSWEQGVTPWDLGQPTPILLHLHQTGALPKGRALVPGCGSGYDVAAIACPERYVVGLDISDIAIKKAVELSSSLPNASYLNFLKADFFTWNPSELFDLILDYTFFCAIEPDMRLAWAQRIRDLLKPGGELITLMFPISDHVGGPPFKVSISDYEEVLLPMGFRAVSIVDNEMAIGPRK</sequence>
<keyword evidence="2 5" id="KW-0489">Methyltransferase</keyword>
<keyword evidence="3" id="KW-0808">Transferase</keyword>
<dbReference type="PANTHER" id="PTHR32183:SF11">
    <property type="entry name" value="THIOL METHYLTRANSFERASE 2-RELATED"/>
    <property type="match status" value="1"/>
</dbReference>
<feature type="non-terminal residue" evidence="5">
    <location>
        <position position="218"/>
    </location>
</feature>
<proteinExistence type="predicted"/>
<dbReference type="GO" id="GO:0008757">
    <property type="term" value="F:S-adenosylmethionine-dependent methyltransferase activity"/>
    <property type="evidence" value="ECO:0007669"/>
    <property type="project" value="InterPro"/>
</dbReference>
<comment type="caution">
    <text evidence="5">The sequence shown here is derived from an EMBL/GenBank/DDBJ whole genome shotgun (WGS) entry which is preliminary data.</text>
</comment>
<accession>A0AAW0L0Q4</accession>
<dbReference type="PANTHER" id="PTHR32183">
    <property type="match status" value="1"/>
</dbReference>
<dbReference type="AlphaFoldDB" id="A0AAW0L0Q4"/>
<dbReference type="EMBL" id="PKMF04000183">
    <property type="protein sequence ID" value="KAK7844568.1"/>
    <property type="molecule type" value="Genomic_DNA"/>
</dbReference>
<protein>
    <submittedName>
        <fullName evidence="5">Thiol methyltransferase 2</fullName>
    </submittedName>
</protein>
<dbReference type="Proteomes" id="UP000237347">
    <property type="component" value="Unassembled WGS sequence"/>
</dbReference>
<dbReference type="Pfam" id="PF05724">
    <property type="entry name" value="TPMT"/>
    <property type="match status" value="1"/>
</dbReference>
<dbReference type="CDD" id="cd02440">
    <property type="entry name" value="AdoMet_MTases"/>
    <property type="match status" value="1"/>
</dbReference>
<reference evidence="5 6" key="1">
    <citation type="journal article" date="2018" name="Sci. Data">
        <title>The draft genome sequence of cork oak.</title>
        <authorList>
            <person name="Ramos A.M."/>
            <person name="Usie A."/>
            <person name="Barbosa P."/>
            <person name="Barros P.M."/>
            <person name="Capote T."/>
            <person name="Chaves I."/>
            <person name="Simoes F."/>
            <person name="Abreu I."/>
            <person name="Carrasquinho I."/>
            <person name="Faro C."/>
            <person name="Guimaraes J.B."/>
            <person name="Mendonca D."/>
            <person name="Nobrega F."/>
            <person name="Rodrigues L."/>
            <person name="Saibo N.J.M."/>
            <person name="Varela M.C."/>
            <person name="Egas C."/>
            <person name="Matos J."/>
            <person name="Miguel C.M."/>
            <person name="Oliveira M.M."/>
            <person name="Ricardo C.P."/>
            <person name="Goncalves S."/>
        </authorList>
    </citation>
    <scope>NUCLEOTIDE SEQUENCE [LARGE SCALE GENOMIC DNA]</scope>
    <source>
        <strain evidence="6">cv. HL8</strain>
        <tissue evidence="5">Leaves</tissue>
    </source>
</reference>
<dbReference type="InterPro" id="IPR008854">
    <property type="entry name" value="TPMT"/>
</dbReference>
<name>A0AAW0L0Q4_QUESU</name>
<evidence type="ECO:0000313" key="5">
    <source>
        <dbReference type="EMBL" id="KAK7844568.1"/>
    </source>
</evidence>
<dbReference type="PROSITE" id="PS51585">
    <property type="entry name" value="SAM_MT_TPMT"/>
    <property type="match status" value="1"/>
</dbReference>
<evidence type="ECO:0000256" key="3">
    <source>
        <dbReference type="ARBA" id="ARBA00022679"/>
    </source>
</evidence>
<keyword evidence="6" id="KW-1185">Reference proteome</keyword>
<evidence type="ECO:0000256" key="2">
    <source>
        <dbReference type="ARBA" id="ARBA00022603"/>
    </source>
</evidence>
<keyword evidence="4" id="KW-0949">S-adenosyl-L-methionine</keyword>
<dbReference type="SUPFAM" id="SSF53335">
    <property type="entry name" value="S-adenosyl-L-methionine-dependent methyltransferases"/>
    <property type="match status" value="1"/>
</dbReference>